<reference evidence="1 2" key="1">
    <citation type="submission" date="2015-03" db="EMBL/GenBank/DDBJ databases">
        <authorList>
            <person name="Radwan O."/>
            <person name="Al-Naeli F.A."/>
            <person name="Rendon G.A."/>
            <person name="Fields C."/>
        </authorList>
    </citation>
    <scope>NUCLEOTIDE SEQUENCE [LARGE SCALE GENOMIC DNA]</scope>
    <source>
        <strain evidence="1">CR-DP1</strain>
    </source>
</reference>
<accession>A0A0F4ZM68</accession>
<sequence length="373" mass="41316">MARLEPVSYQSFEWSITTLSQCSTGLPLTVGTSLGIFLHDFRDGSRRHAAPADHSDRVENVFKVLFASDPLPPYASLSQPTPLSILHLPLYGDNSATASNDIYIAGRFPSILHYDRRTFPSIVDSIHSGASLCSLASSPHVFDESTHNSRRRQGLLEYDAIESSRKLGRTIIAAGEYNTKGSLELYSLGQSKTHPGRAGRPSSSATMVNRQTSAYSKIMSVTTQGSRIVTSDASGNIRWFERDGFTHIRSHRIGSSERIDKSSIFYGMPDSNEMARKIISTQSFSRWRQGTGDNFEQGTEADDNGIVFLTDDKLGMLRFSKEPPFLADDFESGAAMTAEEQEEWAYRERMKTVFDTENNALGYSLGLGSTFPM</sequence>
<evidence type="ECO:0000313" key="1">
    <source>
        <dbReference type="EMBL" id="KKA30948.1"/>
    </source>
</evidence>
<dbReference type="AlphaFoldDB" id="A0A0F4ZM68"/>
<dbReference type="PANTHER" id="PTHR13252">
    <property type="entry name" value="F-BOX ONLY PROTEIN 28"/>
    <property type="match status" value="1"/>
</dbReference>
<gene>
    <name evidence="1" type="ORF">TD95_005431</name>
</gene>
<dbReference type="InterPro" id="IPR039719">
    <property type="entry name" value="FBXO28"/>
</dbReference>
<keyword evidence="2" id="KW-1185">Reference proteome</keyword>
<dbReference type="PANTHER" id="PTHR13252:SF9">
    <property type="entry name" value="F-BOX ONLY PROTEIN 28"/>
    <property type="match status" value="1"/>
</dbReference>
<name>A0A0F4ZM68_9PEZI</name>
<protein>
    <submittedName>
        <fullName evidence="1">Uncharacterized protein</fullName>
    </submittedName>
</protein>
<comment type="caution">
    <text evidence="1">The sequence shown here is derived from an EMBL/GenBank/DDBJ whole genome shotgun (WGS) entry which is preliminary data.</text>
</comment>
<proteinExistence type="predicted"/>
<evidence type="ECO:0000313" key="2">
    <source>
        <dbReference type="Proteomes" id="UP000033483"/>
    </source>
</evidence>
<dbReference type="OrthoDB" id="3219396at2759"/>
<dbReference type="Proteomes" id="UP000033483">
    <property type="component" value="Unassembled WGS sequence"/>
</dbReference>
<dbReference type="GO" id="GO:0000209">
    <property type="term" value="P:protein polyubiquitination"/>
    <property type="evidence" value="ECO:0007669"/>
    <property type="project" value="TreeGrafter"/>
</dbReference>
<organism evidence="1 2">
    <name type="scientific">Thielaviopsis punctulata</name>
    <dbReference type="NCBI Taxonomy" id="72032"/>
    <lineage>
        <taxon>Eukaryota</taxon>
        <taxon>Fungi</taxon>
        <taxon>Dikarya</taxon>
        <taxon>Ascomycota</taxon>
        <taxon>Pezizomycotina</taxon>
        <taxon>Sordariomycetes</taxon>
        <taxon>Hypocreomycetidae</taxon>
        <taxon>Microascales</taxon>
        <taxon>Ceratocystidaceae</taxon>
        <taxon>Thielaviopsis</taxon>
    </lineage>
</organism>
<dbReference type="EMBL" id="LAEV01000168">
    <property type="protein sequence ID" value="KKA30948.1"/>
    <property type="molecule type" value="Genomic_DNA"/>
</dbReference>